<dbReference type="PANTHER" id="PTHR38106">
    <property type="entry name" value="RNA CHAPERONE PROQ"/>
    <property type="match status" value="1"/>
</dbReference>
<dbReference type="PANTHER" id="PTHR38106:SF1">
    <property type="entry name" value="RNA CHAPERONE PROQ"/>
    <property type="match status" value="1"/>
</dbReference>
<evidence type="ECO:0000313" key="8">
    <source>
        <dbReference type="Proteomes" id="UP000638014"/>
    </source>
</evidence>
<dbReference type="Pfam" id="PF04352">
    <property type="entry name" value="ProQ"/>
    <property type="match status" value="1"/>
</dbReference>
<feature type="compositionally biased region" description="Low complexity" evidence="5">
    <location>
        <begin position="155"/>
        <end position="164"/>
    </location>
</feature>
<accession>A0A8J6QIX2</accession>
<evidence type="ECO:0000256" key="4">
    <source>
        <dbReference type="HAMAP-Rule" id="MF_00749"/>
    </source>
</evidence>
<feature type="compositionally biased region" description="Basic and acidic residues" evidence="5">
    <location>
        <begin position="115"/>
        <end position="134"/>
    </location>
</feature>
<dbReference type="RefSeq" id="WP_191144778.1">
    <property type="nucleotide sequence ID" value="NZ_JACXAF010000010.1"/>
</dbReference>
<dbReference type="NCBIfam" id="NF003434">
    <property type="entry name" value="PRK04950.1"/>
    <property type="match status" value="1"/>
</dbReference>
<dbReference type="EMBL" id="JACXAF010000010">
    <property type="protein sequence ID" value="MBD1389678.1"/>
    <property type="molecule type" value="Genomic_DNA"/>
</dbReference>
<evidence type="ECO:0000256" key="1">
    <source>
        <dbReference type="ARBA" id="ARBA00022490"/>
    </source>
</evidence>
<dbReference type="GO" id="GO:0034057">
    <property type="term" value="F:RNA strand-exchange activity"/>
    <property type="evidence" value="ECO:0007669"/>
    <property type="project" value="UniProtKB-UniRule"/>
</dbReference>
<evidence type="ECO:0000259" key="6">
    <source>
        <dbReference type="SMART" id="SM00945"/>
    </source>
</evidence>
<dbReference type="GO" id="GO:0005829">
    <property type="term" value="C:cytosol"/>
    <property type="evidence" value="ECO:0007669"/>
    <property type="project" value="TreeGrafter"/>
</dbReference>
<evidence type="ECO:0000256" key="2">
    <source>
        <dbReference type="ARBA" id="ARBA00022884"/>
    </source>
</evidence>
<dbReference type="Proteomes" id="UP000638014">
    <property type="component" value="Unassembled WGS sequence"/>
</dbReference>
<dbReference type="InterPro" id="IPR036442">
    <property type="entry name" value="ProQ/FinO_sf"/>
</dbReference>
<keyword evidence="3 4" id="KW-0143">Chaperone</keyword>
<dbReference type="SMART" id="SM00945">
    <property type="entry name" value="ProQ"/>
    <property type="match status" value="1"/>
</dbReference>
<dbReference type="GO" id="GO:0010608">
    <property type="term" value="P:post-transcriptional regulation of gene expression"/>
    <property type="evidence" value="ECO:0007669"/>
    <property type="project" value="InterPro"/>
</dbReference>
<dbReference type="InterPro" id="IPR035236">
    <property type="entry name" value="ProQ_C"/>
</dbReference>
<dbReference type="InterPro" id="IPR023529">
    <property type="entry name" value="ProQ"/>
</dbReference>
<feature type="compositionally biased region" description="Basic residues" evidence="5">
    <location>
        <begin position="135"/>
        <end position="146"/>
    </location>
</feature>
<keyword evidence="1 4" id="KW-0963">Cytoplasm</keyword>
<protein>
    <recommendedName>
        <fullName evidence="4">RNA chaperone ProQ</fullName>
    </recommendedName>
</protein>
<dbReference type="HAMAP" id="MF_00749">
    <property type="entry name" value="ProQ"/>
    <property type="match status" value="1"/>
</dbReference>
<dbReference type="AlphaFoldDB" id="A0A8J6QIX2"/>
<comment type="similarity">
    <text evidence="4">Belongs to the ProQ family.</text>
</comment>
<organism evidence="7 8">
    <name type="scientific">Neiella litorisoli</name>
    <dbReference type="NCBI Taxonomy" id="2771431"/>
    <lineage>
        <taxon>Bacteria</taxon>
        <taxon>Pseudomonadati</taxon>
        <taxon>Pseudomonadota</taxon>
        <taxon>Gammaproteobacteria</taxon>
        <taxon>Alteromonadales</taxon>
        <taxon>Echinimonadaceae</taxon>
        <taxon>Neiella</taxon>
    </lineage>
</organism>
<evidence type="ECO:0000256" key="3">
    <source>
        <dbReference type="ARBA" id="ARBA00023186"/>
    </source>
</evidence>
<evidence type="ECO:0000313" key="7">
    <source>
        <dbReference type="EMBL" id="MBD1389678.1"/>
    </source>
</evidence>
<keyword evidence="8" id="KW-1185">Reference proteome</keyword>
<dbReference type="Pfam" id="PF17516">
    <property type="entry name" value="ProQ_C"/>
    <property type="match status" value="1"/>
</dbReference>
<proteinExistence type="inferred from homology"/>
<comment type="caution">
    <text evidence="7">The sequence shown here is derived from an EMBL/GenBank/DDBJ whole genome shotgun (WGS) entry which is preliminary data.</text>
</comment>
<keyword evidence="2 4" id="KW-0694">RNA-binding</keyword>
<name>A0A8J6QIX2_9GAMM</name>
<comment type="function">
    <text evidence="4">RNA chaperone with significant RNA binding, RNA strand exchange and RNA duplexing activities.</text>
</comment>
<comment type="subcellular location">
    <subcellularLocation>
        <location evidence="4">Cytoplasm</location>
    </subcellularLocation>
</comment>
<gene>
    <name evidence="4 7" type="primary">proQ</name>
    <name evidence="7" type="ORF">IC617_09575</name>
</gene>
<dbReference type="GO" id="GO:0033592">
    <property type="term" value="F:RNA strand annealing activity"/>
    <property type="evidence" value="ECO:0007669"/>
    <property type="project" value="UniProtKB-UniRule"/>
</dbReference>
<sequence length="218" mass="24014">MEQQPKLTENREIIAFLAETYPQCFVTEGDAKPLKIGIFQDLVEALADNERISNTRLRQAIRHYTSSMRYLSSVKAKALRVNLDGSTGDAVTEEHESYAQERLVEIKARIAERKKKAAEARKAKAKDKDQEQGRKARAAKPKRSSKPRTDKPKSPAKATAPAKPLAQSELHVGKSVQILVGSNPVQATISEVLKESVRVTLASGMAIEVANDRVIAAE</sequence>
<reference evidence="7" key="1">
    <citation type="submission" date="2020-09" db="EMBL/GenBank/DDBJ databases">
        <title>A novel bacterium of genus Neiella, isolated from South China Sea.</title>
        <authorList>
            <person name="Huang H."/>
            <person name="Mo K."/>
            <person name="Hu Y."/>
        </authorList>
    </citation>
    <scope>NUCLEOTIDE SEQUENCE</scope>
    <source>
        <strain evidence="7">HB171785</strain>
    </source>
</reference>
<dbReference type="Gene3D" id="1.10.1710.10">
    <property type="entry name" value="ProQ/FinO domain"/>
    <property type="match status" value="1"/>
</dbReference>
<feature type="region of interest" description="Disordered" evidence="5">
    <location>
        <begin position="115"/>
        <end position="168"/>
    </location>
</feature>
<dbReference type="SUPFAM" id="SSF48657">
    <property type="entry name" value="FinO-like"/>
    <property type="match status" value="1"/>
</dbReference>
<dbReference type="InterPro" id="IPR016103">
    <property type="entry name" value="ProQ/FinO"/>
</dbReference>
<evidence type="ECO:0000256" key="5">
    <source>
        <dbReference type="SAM" id="MobiDB-lite"/>
    </source>
</evidence>
<feature type="domain" description="ProQ/FinO" evidence="6">
    <location>
        <begin position="5"/>
        <end position="119"/>
    </location>
</feature>